<evidence type="ECO:0000313" key="1">
    <source>
        <dbReference type="EMBL" id="PNF80918.1"/>
    </source>
</evidence>
<reference evidence="1 2" key="1">
    <citation type="submission" date="2018-01" db="EMBL/GenBank/DDBJ databases">
        <title>Denitrification phenotypes of diverse strains of Pseudomonas stutzeri.</title>
        <authorList>
            <person name="Milligan D.A."/>
            <person name="Bergaust L."/>
            <person name="Bakken L.R."/>
            <person name="Frostegard A."/>
        </authorList>
    </citation>
    <scope>NUCLEOTIDE SEQUENCE [LARGE SCALE GENOMIC DNA]</scope>
    <source>
        <strain evidence="1 2">KC</strain>
    </source>
</reference>
<organism evidence="1 2">
    <name type="scientific">Stutzerimonas stutzeri</name>
    <name type="common">Pseudomonas stutzeri</name>
    <dbReference type="NCBI Taxonomy" id="316"/>
    <lineage>
        <taxon>Bacteria</taxon>
        <taxon>Pseudomonadati</taxon>
        <taxon>Pseudomonadota</taxon>
        <taxon>Gammaproteobacteria</taxon>
        <taxon>Pseudomonadales</taxon>
        <taxon>Pseudomonadaceae</taxon>
        <taxon>Stutzerimonas</taxon>
    </lineage>
</organism>
<dbReference type="Proteomes" id="UP000235925">
    <property type="component" value="Unassembled WGS sequence"/>
</dbReference>
<gene>
    <name evidence="1" type="ORF">CXK92_11980</name>
</gene>
<name>A0A2N8S2S3_STUST</name>
<dbReference type="EMBL" id="POUN01000003">
    <property type="protein sequence ID" value="PNF80918.1"/>
    <property type="molecule type" value="Genomic_DNA"/>
</dbReference>
<protein>
    <submittedName>
        <fullName evidence="1">Uncharacterized protein</fullName>
    </submittedName>
</protein>
<dbReference type="AlphaFoldDB" id="A0A2N8S2S3"/>
<proteinExistence type="predicted"/>
<evidence type="ECO:0000313" key="2">
    <source>
        <dbReference type="Proteomes" id="UP000235925"/>
    </source>
</evidence>
<sequence>MLFRGSALGREPRRLVRGVGPFTERCSSVTLHLFLIVRPVCISLHAGLLLPAQQRCKPRICWLRAYVIQRISEKPATEKTSSVFSATLMSFQRKGVSS</sequence>
<comment type="caution">
    <text evidence="1">The sequence shown here is derived from an EMBL/GenBank/DDBJ whole genome shotgun (WGS) entry which is preliminary data.</text>
</comment>
<accession>A0A2N8S2S3</accession>